<dbReference type="Proteomes" id="UP000007151">
    <property type="component" value="Unassembled WGS sequence"/>
</dbReference>
<protein>
    <submittedName>
        <fullName evidence="2">Uncharacterized protein</fullName>
    </submittedName>
</protein>
<dbReference type="PANTHER" id="PTHR47018">
    <property type="entry name" value="CXC DOMAIN-CONTAINING PROTEIN-RELATED"/>
    <property type="match status" value="1"/>
</dbReference>
<sequence>MLAFTEIRAIIKEDVIEKGHCFLLEYLHDIYADELDKIFKENSIEMNSVFSAQRLEEKILKSFSKDIKFLTIRNKKVIVPKYLQAMDDRIIENLETENILQKAASILRKLILQMPKNTLPTKNITTEHSMAGEVSIPTLLLDFYKTLLGGWRGKRKENMQCGQQVLSYCQDVMFTVHGGHVKTPKHIMLGTTLKSLPGSREIIDIVNRCGHCISYQGIEELETEETYTSFQKPGSYPQTMKIEPERFTNLADDDFDCFEERSSEKNTLHDALGITYQNIKADTTEEDDMPEEPGVSDEPITNNGNNLALTTAKRRPFEVLSAEVIEYDKRSKMTSELI</sequence>
<name>A0A212FNU7_DANPL</name>
<keyword evidence="3" id="KW-1185">Reference proteome</keyword>
<dbReference type="InParanoid" id="A0A212FNU7"/>
<dbReference type="EMBL" id="AGBW02004392">
    <property type="protein sequence ID" value="OWR55426.1"/>
    <property type="molecule type" value="Genomic_DNA"/>
</dbReference>
<dbReference type="AlphaFoldDB" id="A0A212FNU7"/>
<feature type="compositionally biased region" description="Acidic residues" evidence="1">
    <location>
        <begin position="284"/>
        <end position="295"/>
    </location>
</feature>
<feature type="region of interest" description="Disordered" evidence="1">
    <location>
        <begin position="281"/>
        <end position="304"/>
    </location>
</feature>
<evidence type="ECO:0000313" key="3">
    <source>
        <dbReference type="Proteomes" id="UP000007151"/>
    </source>
</evidence>
<accession>A0A212FNU7</accession>
<dbReference type="KEGG" id="dpl:KGM_205926"/>
<gene>
    <name evidence="2" type="ORF">KGM_205926</name>
</gene>
<evidence type="ECO:0000256" key="1">
    <source>
        <dbReference type="SAM" id="MobiDB-lite"/>
    </source>
</evidence>
<dbReference type="PANTHER" id="PTHR47018:SF4">
    <property type="match status" value="1"/>
</dbReference>
<organism evidence="2 3">
    <name type="scientific">Danaus plexippus plexippus</name>
    <dbReference type="NCBI Taxonomy" id="278856"/>
    <lineage>
        <taxon>Eukaryota</taxon>
        <taxon>Metazoa</taxon>
        <taxon>Ecdysozoa</taxon>
        <taxon>Arthropoda</taxon>
        <taxon>Hexapoda</taxon>
        <taxon>Insecta</taxon>
        <taxon>Pterygota</taxon>
        <taxon>Neoptera</taxon>
        <taxon>Endopterygota</taxon>
        <taxon>Lepidoptera</taxon>
        <taxon>Glossata</taxon>
        <taxon>Ditrysia</taxon>
        <taxon>Papilionoidea</taxon>
        <taxon>Nymphalidae</taxon>
        <taxon>Danainae</taxon>
        <taxon>Danaini</taxon>
        <taxon>Danaina</taxon>
        <taxon>Danaus</taxon>
        <taxon>Danaus</taxon>
    </lineage>
</organism>
<reference evidence="2 3" key="1">
    <citation type="journal article" date="2011" name="Cell">
        <title>The monarch butterfly genome yields insights into long-distance migration.</title>
        <authorList>
            <person name="Zhan S."/>
            <person name="Merlin C."/>
            <person name="Boore J.L."/>
            <person name="Reppert S.M."/>
        </authorList>
    </citation>
    <scope>NUCLEOTIDE SEQUENCE [LARGE SCALE GENOMIC DNA]</scope>
    <source>
        <strain evidence="2">F-2</strain>
    </source>
</reference>
<proteinExistence type="predicted"/>
<comment type="caution">
    <text evidence="2">The sequence shown here is derived from an EMBL/GenBank/DDBJ whole genome shotgun (WGS) entry which is preliminary data.</text>
</comment>
<evidence type="ECO:0000313" key="2">
    <source>
        <dbReference type="EMBL" id="OWR55426.1"/>
    </source>
</evidence>